<name>A0A1L9RCL0_ASPWE</name>
<dbReference type="AlphaFoldDB" id="A0A1L9RCL0"/>
<dbReference type="SUPFAM" id="SSF57701">
    <property type="entry name" value="Zn2/Cys6 DNA-binding domain"/>
    <property type="match status" value="1"/>
</dbReference>
<evidence type="ECO:0000256" key="3">
    <source>
        <dbReference type="ARBA" id="ARBA00023163"/>
    </source>
</evidence>
<dbReference type="GO" id="GO:0000981">
    <property type="term" value="F:DNA-binding transcription factor activity, RNA polymerase II-specific"/>
    <property type="evidence" value="ECO:0007669"/>
    <property type="project" value="InterPro"/>
</dbReference>
<dbReference type="Gene3D" id="4.10.240.10">
    <property type="entry name" value="Zn(2)-C6 fungal-type DNA-binding domain"/>
    <property type="match status" value="1"/>
</dbReference>
<dbReference type="RefSeq" id="XP_040686337.1">
    <property type="nucleotide sequence ID" value="XM_040831176.1"/>
</dbReference>
<keyword evidence="1" id="KW-0805">Transcription regulation</keyword>
<dbReference type="InterPro" id="IPR036864">
    <property type="entry name" value="Zn2-C6_fun-type_DNA-bd_sf"/>
</dbReference>
<dbReference type="VEuPathDB" id="FungiDB:ASPWEDRAFT_174111"/>
<dbReference type="CDD" id="cd00067">
    <property type="entry name" value="GAL4"/>
    <property type="match status" value="1"/>
</dbReference>
<dbReference type="OrthoDB" id="416217at2759"/>
<sequence length="428" mass="47999">MAPVKAVEKAPKWQTVFQVNETPSDPVYHPRRAHKKSRSGCLTCKKRRLKCDEAKPFCNRCQKIGLPCSYSAPSKSSSHGSEADKPDAVISSLSQSYMTMRIEDALQTDSSFREANSNISISVLALQNFINCSTETIVNPMIRQVMKNDVIHVAFSNSYLLHTIIGAGLLHINRKSPPTPTRRVAEAYFWQQAIQRYQKALQGKVSQDNVDALLSTCMLMSVNSLCPEKFSPSDSWVLSPKPGAMNWLCLQSGLRCILELADPYIPGSIWYNAFKESQKIEGAIHDDRVGRADLDPILADLCDIDDSTTSDSNPYHSPVQMVSIMMGLERNAINSGVFTTFVGRLEHDYLDLLRERDERALILLAYWMGLMCSVSQWQPWIEGRIRGECVAICMFLEGSLDPRILGLLHFPATACGYTLKELQWSFSC</sequence>
<dbReference type="PROSITE" id="PS00463">
    <property type="entry name" value="ZN2_CY6_FUNGAL_1"/>
    <property type="match status" value="1"/>
</dbReference>
<dbReference type="Pfam" id="PF00172">
    <property type="entry name" value="Zn_clus"/>
    <property type="match status" value="1"/>
</dbReference>
<evidence type="ECO:0000259" key="5">
    <source>
        <dbReference type="PROSITE" id="PS50048"/>
    </source>
</evidence>
<organism evidence="6 7">
    <name type="scientific">Aspergillus wentii DTO 134E9</name>
    <dbReference type="NCBI Taxonomy" id="1073089"/>
    <lineage>
        <taxon>Eukaryota</taxon>
        <taxon>Fungi</taxon>
        <taxon>Dikarya</taxon>
        <taxon>Ascomycota</taxon>
        <taxon>Pezizomycotina</taxon>
        <taxon>Eurotiomycetes</taxon>
        <taxon>Eurotiomycetidae</taxon>
        <taxon>Eurotiales</taxon>
        <taxon>Aspergillaceae</taxon>
        <taxon>Aspergillus</taxon>
        <taxon>Aspergillus subgen. Cremei</taxon>
    </lineage>
</organism>
<dbReference type="STRING" id="1073089.A0A1L9RCL0"/>
<keyword evidence="4" id="KW-0539">Nucleus</keyword>
<dbReference type="GO" id="GO:0003677">
    <property type="term" value="F:DNA binding"/>
    <property type="evidence" value="ECO:0007669"/>
    <property type="project" value="UniProtKB-KW"/>
</dbReference>
<dbReference type="SMART" id="SM00066">
    <property type="entry name" value="GAL4"/>
    <property type="match status" value="1"/>
</dbReference>
<evidence type="ECO:0000313" key="7">
    <source>
        <dbReference type="Proteomes" id="UP000184383"/>
    </source>
</evidence>
<evidence type="ECO:0000256" key="4">
    <source>
        <dbReference type="ARBA" id="ARBA00023242"/>
    </source>
</evidence>
<evidence type="ECO:0000256" key="1">
    <source>
        <dbReference type="ARBA" id="ARBA00023015"/>
    </source>
</evidence>
<proteinExistence type="predicted"/>
<accession>A0A1L9RCL0</accession>
<dbReference type="PANTHER" id="PTHR47657">
    <property type="entry name" value="STEROL REGULATORY ELEMENT-BINDING PROTEIN ECM22"/>
    <property type="match status" value="1"/>
</dbReference>
<evidence type="ECO:0000313" key="6">
    <source>
        <dbReference type="EMBL" id="OJJ32660.1"/>
    </source>
</evidence>
<dbReference type="EMBL" id="KV878214">
    <property type="protein sequence ID" value="OJJ32660.1"/>
    <property type="molecule type" value="Genomic_DNA"/>
</dbReference>
<keyword evidence="2" id="KW-0238">DNA-binding</keyword>
<dbReference type="PRINTS" id="PR00755">
    <property type="entry name" value="AFLATOXINBRP"/>
</dbReference>
<gene>
    <name evidence="6" type="ORF">ASPWEDRAFT_174111</name>
</gene>
<keyword evidence="3" id="KW-0804">Transcription</keyword>
<evidence type="ECO:0000256" key="2">
    <source>
        <dbReference type="ARBA" id="ARBA00023125"/>
    </source>
</evidence>
<dbReference type="GeneID" id="63747024"/>
<dbReference type="PANTHER" id="PTHR47657:SF15">
    <property type="entry name" value="ZN(II)2CYS6 TRANSCRIPTION FACTOR (EUROFUNG)"/>
    <property type="match status" value="1"/>
</dbReference>
<keyword evidence="7" id="KW-1185">Reference proteome</keyword>
<feature type="domain" description="Zn(2)-C6 fungal-type" evidence="5">
    <location>
        <begin position="40"/>
        <end position="70"/>
    </location>
</feature>
<protein>
    <recommendedName>
        <fullName evidence="5">Zn(2)-C6 fungal-type domain-containing protein</fullName>
    </recommendedName>
</protein>
<reference evidence="7" key="1">
    <citation type="journal article" date="2017" name="Genome Biol.">
        <title>Comparative genomics reveals high biological diversity and specific adaptations in the industrially and medically important fungal genus Aspergillus.</title>
        <authorList>
            <person name="de Vries R.P."/>
            <person name="Riley R."/>
            <person name="Wiebenga A."/>
            <person name="Aguilar-Osorio G."/>
            <person name="Amillis S."/>
            <person name="Uchima C.A."/>
            <person name="Anderluh G."/>
            <person name="Asadollahi M."/>
            <person name="Askin M."/>
            <person name="Barry K."/>
            <person name="Battaglia E."/>
            <person name="Bayram O."/>
            <person name="Benocci T."/>
            <person name="Braus-Stromeyer S.A."/>
            <person name="Caldana C."/>
            <person name="Canovas D."/>
            <person name="Cerqueira G.C."/>
            <person name="Chen F."/>
            <person name="Chen W."/>
            <person name="Choi C."/>
            <person name="Clum A."/>
            <person name="Dos Santos R.A."/>
            <person name="Damasio A.R."/>
            <person name="Diallinas G."/>
            <person name="Emri T."/>
            <person name="Fekete E."/>
            <person name="Flipphi M."/>
            <person name="Freyberg S."/>
            <person name="Gallo A."/>
            <person name="Gournas C."/>
            <person name="Habgood R."/>
            <person name="Hainaut M."/>
            <person name="Harispe M.L."/>
            <person name="Henrissat B."/>
            <person name="Hilden K.S."/>
            <person name="Hope R."/>
            <person name="Hossain A."/>
            <person name="Karabika E."/>
            <person name="Karaffa L."/>
            <person name="Karanyi Z."/>
            <person name="Krasevec N."/>
            <person name="Kuo A."/>
            <person name="Kusch H."/>
            <person name="LaButti K."/>
            <person name="Lagendijk E.L."/>
            <person name="Lapidus A."/>
            <person name="Levasseur A."/>
            <person name="Lindquist E."/>
            <person name="Lipzen A."/>
            <person name="Logrieco A.F."/>
            <person name="MacCabe A."/>
            <person name="Maekelae M.R."/>
            <person name="Malavazi I."/>
            <person name="Melin P."/>
            <person name="Meyer V."/>
            <person name="Mielnichuk N."/>
            <person name="Miskei M."/>
            <person name="Molnar A.P."/>
            <person name="Mule G."/>
            <person name="Ngan C.Y."/>
            <person name="Orejas M."/>
            <person name="Orosz E."/>
            <person name="Ouedraogo J.P."/>
            <person name="Overkamp K.M."/>
            <person name="Park H.-S."/>
            <person name="Perrone G."/>
            <person name="Piumi F."/>
            <person name="Punt P.J."/>
            <person name="Ram A.F."/>
            <person name="Ramon A."/>
            <person name="Rauscher S."/>
            <person name="Record E."/>
            <person name="Riano-Pachon D.M."/>
            <person name="Robert V."/>
            <person name="Roehrig J."/>
            <person name="Ruller R."/>
            <person name="Salamov A."/>
            <person name="Salih N.S."/>
            <person name="Samson R.A."/>
            <person name="Sandor E."/>
            <person name="Sanguinetti M."/>
            <person name="Schuetze T."/>
            <person name="Sepcic K."/>
            <person name="Shelest E."/>
            <person name="Sherlock G."/>
            <person name="Sophianopoulou V."/>
            <person name="Squina F.M."/>
            <person name="Sun H."/>
            <person name="Susca A."/>
            <person name="Todd R.B."/>
            <person name="Tsang A."/>
            <person name="Unkles S.E."/>
            <person name="van de Wiele N."/>
            <person name="van Rossen-Uffink D."/>
            <person name="Oliveira J.V."/>
            <person name="Vesth T.C."/>
            <person name="Visser J."/>
            <person name="Yu J.-H."/>
            <person name="Zhou M."/>
            <person name="Andersen M.R."/>
            <person name="Archer D.B."/>
            <person name="Baker S.E."/>
            <person name="Benoit I."/>
            <person name="Brakhage A.A."/>
            <person name="Braus G.H."/>
            <person name="Fischer R."/>
            <person name="Frisvad J.C."/>
            <person name="Goldman G.H."/>
            <person name="Houbraken J."/>
            <person name="Oakley B."/>
            <person name="Pocsi I."/>
            <person name="Scazzocchio C."/>
            <person name="Seiboth B."/>
            <person name="vanKuyk P.A."/>
            <person name="Wortman J."/>
            <person name="Dyer P.S."/>
            <person name="Grigoriev I.V."/>
        </authorList>
    </citation>
    <scope>NUCLEOTIDE SEQUENCE [LARGE SCALE GENOMIC DNA]</scope>
    <source>
        <strain evidence="7">DTO 134E9</strain>
    </source>
</reference>
<dbReference type="GO" id="GO:0008270">
    <property type="term" value="F:zinc ion binding"/>
    <property type="evidence" value="ECO:0007669"/>
    <property type="project" value="InterPro"/>
</dbReference>
<dbReference type="Proteomes" id="UP000184383">
    <property type="component" value="Unassembled WGS sequence"/>
</dbReference>
<dbReference type="InterPro" id="IPR052400">
    <property type="entry name" value="Zn2-C6_fungal_TF"/>
</dbReference>
<dbReference type="InterPro" id="IPR001138">
    <property type="entry name" value="Zn2Cys6_DnaBD"/>
</dbReference>
<dbReference type="PROSITE" id="PS50048">
    <property type="entry name" value="ZN2_CY6_FUNGAL_2"/>
    <property type="match status" value="1"/>
</dbReference>